<reference evidence="2 3" key="2">
    <citation type="submission" date="2015-01" db="EMBL/GenBank/DDBJ databases">
        <authorList>
            <consortium name="NBRP consortium"/>
            <person name="Sawabe T."/>
            <person name="Meirelles P."/>
            <person name="Feng G."/>
            <person name="Sayaka M."/>
            <person name="Hattori M."/>
            <person name="Ohkuma M."/>
        </authorList>
    </citation>
    <scope>NUCLEOTIDE SEQUENCE [LARGE SCALE GENOMIC DNA]</scope>
    <source>
        <strain evidence="3">JCM 19231</strain>
    </source>
</reference>
<dbReference type="GO" id="GO:0005886">
    <property type="term" value="C:plasma membrane"/>
    <property type="evidence" value="ECO:0007669"/>
    <property type="project" value="UniProtKB-SubCell"/>
</dbReference>
<comment type="subcellular location">
    <subcellularLocation>
        <location evidence="1">Cell inner membrane</location>
    </subcellularLocation>
</comment>
<keyword evidence="2" id="KW-0808">Transferase</keyword>
<keyword evidence="2" id="KW-0418">Kinase</keyword>
<dbReference type="GO" id="GO:0016301">
    <property type="term" value="F:kinase activity"/>
    <property type="evidence" value="ECO:0007669"/>
    <property type="project" value="UniProtKB-KW"/>
</dbReference>
<evidence type="ECO:0000313" key="3">
    <source>
        <dbReference type="Proteomes" id="UP000031671"/>
    </source>
</evidence>
<accession>A0A0B8NTG8</accession>
<reference evidence="2 3" key="1">
    <citation type="submission" date="2015-01" db="EMBL/GenBank/DDBJ databases">
        <title>Vibrio sp. C1 JCM 19231 whole genome shotgun sequence.</title>
        <authorList>
            <person name="Sawabe T."/>
            <person name="Meirelles P."/>
            <person name="Feng G."/>
            <person name="Sayaka M."/>
            <person name="Hattori M."/>
            <person name="Ohkuma M."/>
        </authorList>
    </citation>
    <scope>NUCLEOTIDE SEQUENCE [LARGE SCALE GENOMIC DNA]</scope>
    <source>
        <strain evidence="3">JCM 19231</strain>
    </source>
</reference>
<evidence type="ECO:0000256" key="1">
    <source>
        <dbReference type="ARBA" id="ARBA00004533"/>
    </source>
</evidence>
<dbReference type="Gene3D" id="3.30.450.20">
    <property type="entry name" value="PAS domain"/>
    <property type="match status" value="1"/>
</dbReference>
<organism evidence="2 3">
    <name type="scientific">Vibrio ishigakensis</name>
    <dbReference type="NCBI Taxonomy" id="1481914"/>
    <lineage>
        <taxon>Bacteria</taxon>
        <taxon>Pseudomonadati</taxon>
        <taxon>Pseudomonadota</taxon>
        <taxon>Gammaproteobacteria</taxon>
        <taxon>Vibrionales</taxon>
        <taxon>Vibrionaceae</taxon>
        <taxon>Vibrio</taxon>
    </lineage>
</organism>
<sequence>MIGDNKGIRLIHPRAERLGLPMRGGDNIRALTHGESYVSFAQALSGILFAVRQRCLTTKARS</sequence>
<keyword evidence="3" id="KW-1185">Reference proteome</keyword>
<dbReference type="Proteomes" id="UP000031671">
    <property type="component" value="Unassembled WGS sequence"/>
</dbReference>
<proteinExistence type="predicted"/>
<dbReference type="SUPFAM" id="SSF103190">
    <property type="entry name" value="Sensory domain-like"/>
    <property type="match status" value="1"/>
</dbReference>
<dbReference type="AlphaFoldDB" id="A0A0B8NTG8"/>
<comment type="caution">
    <text evidence="2">The sequence shown here is derived from an EMBL/GenBank/DDBJ whole genome shotgun (WGS) entry which is preliminary data.</text>
</comment>
<dbReference type="EMBL" id="BBRZ01000065">
    <property type="protein sequence ID" value="GAM57835.1"/>
    <property type="molecule type" value="Genomic_DNA"/>
</dbReference>
<gene>
    <name evidence="2" type="ORF">JCM19231_3332</name>
</gene>
<name>A0A0B8NTG8_9VIBR</name>
<evidence type="ECO:0000313" key="2">
    <source>
        <dbReference type="EMBL" id="GAM57835.1"/>
    </source>
</evidence>
<dbReference type="InterPro" id="IPR029151">
    <property type="entry name" value="Sensor-like_sf"/>
</dbReference>
<protein>
    <submittedName>
        <fullName evidence="2">Sensor kinase citA, dpiB</fullName>
    </submittedName>
</protein>